<comment type="similarity">
    <text evidence="1">Belongs to the EXO5 family.</text>
</comment>
<evidence type="ECO:0000313" key="4">
    <source>
        <dbReference type="Proteomes" id="UP001443914"/>
    </source>
</evidence>
<dbReference type="Pfam" id="PF09810">
    <property type="entry name" value="Exo5"/>
    <property type="match status" value="3"/>
</dbReference>
<feature type="region of interest" description="Disordered" evidence="2">
    <location>
        <begin position="1"/>
        <end position="30"/>
    </location>
</feature>
<dbReference type="Proteomes" id="UP001443914">
    <property type="component" value="Unassembled WGS sequence"/>
</dbReference>
<evidence type="ECO:0000313" key="3">
    <source>
        <dbReference type="EMBL" id="KAK9689603.1"/>
    </source>
</evidence>
<dbReference type="GO" id="GO:0036297">
    <property type="term" value="P:interstrand cross-link repair"/>
    <property type="evidence" value="ECO:0007669"/>
    <property type="project" value="TreeGrafter"/>
</dbReference>
<gene>
    <name evidence="3" type="ORF">RND81_09G070900</name>
</gene>
<dbReference type="PANTHER" id="PTHR14464:SF4">
    <property type="entry name" value="EXONUCLEASE V"/>
    <property type="match status" value="1"/>
</dbReference>
<dbReference type="Gene3D" id="3.90.320.10">
    <property type="match status" value="1"/>
</dbReference>
<dbReference type="InterPro" id="IPR011604">
    <property type="entry name" value="PDDEXK-like_dom_sf"/>
</dbReference>
<organism evidence="3 4">
    <name type="scientific">Saponaria officinalis</name>
    <name type="common">Common soapwort</name>
    <name type="synonym">Lychnis saponaria</name>
    <dbReference type="NCBI Taxonomy" id="3572"/>
    <lineage>
        <taxon>Eukaryota</taxon>
        <taxon>Viridiplantae</taxon>
        <taxon>Streptophyta</taxon>
        <taxon>Embryophyta</taxon>
        <taxon>Tracheophyta</taxon>
        <taxon>Spermatophyta</taxon>
        <taxon>Magnoliopsida</taxon>
        <taxon>eudicotyledons</taxon>
        <taxon>Gunneridae</taxon>
        <taxon>Pentapetalae</taxon>
        <taxon>Caryophyllales</taxon>
        <taxon>Caryophyllaceae</taxon>
        <taxon>Caryophylleae</taxon>
        <taxon>Saponaria</taxon>
    </lineage>
</organism>
<name>A0AAW1IIV4_SAPOF</name>
<evidence type="ECO:0000256" key="1">
    <source>
        <dbReference type="ARBA" id="ARBA00009797"/>
    </source>
</evidence>
<dbReference type="PANTHER" id="PTHR14464">
    <property type="entry name" value="EXONUCLEASE V"/>
    <property type="match status" value="1"/>
</dbReference>
<dbReference type="GO" id="GO:0045145">
    <property type="term" value="F:single-stranded DNA 5'-3' DNA exonuclease activity"/>
    <property type="evidence" value="ECO:0007669"/>
    <property type="project" value="InterPro"/>
</dbReference>
<feature type="compositionally biased region" description="Low complexity" evidence="2">
    <location>
        <begin position="14"/>
        <end position="30"/>
    </location>
</feature>
<proteinExistence type="inferred from homology"/>
<feature type="compositionally biased region" description="Polar residues" evidence="2">
    <location>
        <begin position="1"/>
        <end position="12"/>
    </location>
</feature>
<evidence type="ECO:0000256" key="2">
    <source>
        <dbReference type="SAM" id="MobiDB-lite"/>
    </source>
</evidence>
<sequence>MTDSPTISPRNKISTHNNNNHKSESNANSSPEIEIPVEIISEEEMAIIETAFSLASTIRRPFSLLSSRVFGSGYSSYDVEDLGRVKSPNKKKTKHVVFDSLLTRFRKKKGLYVTDITATEWCEKQMEFGLLYGKPEITNAMKAGIARHAKLEKEVTKKVQVRVETLEDIWALKFMNFTICANQLLFDGLTRELPVVGFVQGVWMVGVIDEIRMPLTGNERNLILVDTKTRRQPRIPAEPQRRNGRLQLMCYKYLWDMLVSDNFPSKQFYEYFSLDPEHTLSDEIKMSTADSGFPSETLSEVVNYFRNVCLTLPPAHDQLLLRYELQEDNSLIAEDEFSYDDDWLKGQICGSLEFWQGQREAKYVPEDEVWKCRICKFAPVCPSQIESNSETSLQNNSKNLVLVICTPRYSFNLQGL</sequence>
<dbReference type="EMBL" id="JBDFQZ010000009">
    <property type="protein sequence ID" value="KAK9689603.1"/>
    <property type="molecule type" value="Genomic_DNA"/>
</dbReference>
<dbReference type="AlphaFoldDB" id="A0AAW1IIV4"/>
<evidence type="ECO:0008006" key="5">
    <source>
        <dbReference type="Google" id="ProtNLM"/>
    </source>
</evidence>
<reference evidence="3" key="1">
    <citation type="submission" date="2024-03" db="EMBL/GenBank/DDBJ databases">
        <title>WGS assembly of Saponaria officinalis var. Norfolk2.</title>
        <authorList>
            <person name="Jenkins J."/>
            <person name="Shu S."/>
            <person name="Grimwood J."/>
            <person name="Barry K."/>
            <person name="Goodstein D."/>
            <person name="Schmutz J."/>
            <person name="Leebens-Mack J."/>
            <person name="Osbourn A."/>
        </authorList>
    </citation>
    <scope>NUCLEOTIDE SEQUENCE [LARGE SCALE GENOMIC DNA]</scope>
    <source>
        <strain evidence="3">JIC</strain>
    </source>
</reference>
<dbReference type="InterPro" id="IPR019190">
    <property type="entry name" value="EXOV"/>
</dbReference>
<keyword evidence="4" id="KW-1185">Reference proteome</keyword>
<comment type="caution">
    <text evidence="3">The sequence shown here is derived from an EMBL/GenBank/DDBJ whole genome shotgun (WGS) entry which is preliminary data.</text>
</comment>
<accession>A0AAW1IIV4</accession>
<protein>
    <recommendedName>
        <fullName evidence="5">Exonuclease V</fullName>
    </recommendedName>
</protein>
<dbReference type="GO" id="GO:0005634">
    <property type="term" value="C:nucleus"/>
    <property type="evidence" value="ECO:0007669"/>
    <property type="project" value="TreeGrafter"/>
</dbReference>